<accession>A0ABQ8DDS2</accession>
<protein>
    <submittedName>
        <fullName evidence="1">Uncharacterized protein</fullName>
    </submittedName>
</protein>
<dbReference type="Proteomes" id="UP000824890">
    <property type="component" value="Unassembled WGS sequence"/>
</dbReference>
<organism evidence="1 2">
    <name type="scientific">Brassica napus</name>
    <name type="common">Rape</name>
    <dbReference type="NCBI Taxonomy" id="3708"/>
    <lineage>
        <taxon>Eukaryota</taxon>
        <taxon>Viridiplantae</taxon>
        <taxon>Streptophyta</taxon>
        <taxon>Embryophyta</taxon>
        <taxon>Tracheophyta</taxon>
        <taxon>Spermatophyta</taxon>
        <taxon>Magnoliopsida</taxon>
        <taxon>eudicotyledons</taxon>
        <taxon>Gunneridae</taxon>
        <taxon>Pentapetalae</taxon>
        <taxon>rosids</taxon>
        <taxon>malvids</taxon>
        <taxon>Brassicales</taxon>
        <taxon>Brassicaceae</taxon>
        <taxon>Brassiceae</taxon>
        <taxon>Brassica</taxon>
    </lineage>
</organism>
<gene>
    <name evidence="1" type="ORF">HID58_018861</name>
</gene>
<comment type="caution">
    <text evidence="1">The sequence shown here is derived from an EMBL/GenBank/DDBJ whole genome shotgun (WGS) entry which is preliminary data.</text>
</comment>
<dbReference type="PANTHER" id="PTHR47457:SF1">
    <property type="entry name" value="BTB DOMAIN-CONTAINING PROTEIN-RELATED"/>
    <property type="match status" value="1"/>
</dbReference>
<keyword evidence="2" id="KW-1185">Reference proteome</keyword>
<sequence length="165" mass="19321">MEGSLVLALMLDEASSPVHRLSPTKLESLLLVLRKLEYPHYIQQSQCPTSRFTYPKALASKTYVGTSLAGPWMEDKRISSWWLVDLGEHHQLMFKYYIFRRWVRAYEDYVCLDGHEGISGWENMDELENSTVTWNSMVTSVENYTAMKWPVDCLHYTCVPFNYHI</sequence>
<name>A0ABQ8DDS2_BRANA</name>
<evidence type="ECO:0000313" key="1">
    <source>
        <dbReference type="EMBL" id="KAH0926605.1"/>
    </source>
</evidence>
<dbReference type="PANTHER" id="PTHR47457">
    <property type="entry name" value="OS05G0345500 PROTEIN"/>
    <property type="match status" value="1"/>
</dbReference>
<proteinExistence type="predicted"/>
<reference evidence="1 2" key="1">
    <citation type="submission" date="2021-05" db="EMBL/GenBank/DDBJ databases">
        <title>Genome Assembly of Synthetic Allotetraploid Brassica napus Reveals Homoeologous Exchanges between Subgenomes.</title>
        <authorList>
            <person name="Davis J.T."/>
        </authorList>
    </citation>
    <scope>NUCLEOTIDE SEQUENCE [LARGE SCALE GENOMIC DNA]</scope>
    <source>
        <strain evidence="2">cv. Da-Ae</strain>
        <tissue evidence="1">Seedling</tissue>
    </source>
</reference>
<dbReference type="EMBL" id="JAGKQM010000005">
    <property type="protein sequence ID" value="KAH0926605.1"/>
    <property type="molecule type" value="Genomic_DNA"/>
</dbReference>
<evidence type="ECO:0000313" key="2">
    <source>
        <dbReference type="Proteomes" id="UP000824890"/>
    </source>
</evidence>